<comment type="caution">
    <text evidence="1">The sequence shown here is derived from an EMBL/GenBank/DDBJ whole genome shotgun (WGS) entry which is preliminary data.</text>
</comment>
<dbReference type="AlphaFoldDB" id="A0A699HVE3"/>
<sequence length="90" mass="10336">MSVGDEPVISECLQEHRSLSSLAIGNVAATKAHVDKNKYVVVGVKTEAVDQRLTTEDGETRFVRTEGLRFLVFKQYWFRRDYRELSKISE</sequence>
<dbReference type="EMBL" id="BKCJ010221292">
    <property type="protein sequence ID" value="GEY90759.1"/>
    <property type="molecule type" value="Genomic_DNA"/>
</dbReference>
<organism evidence="1">
    <name type="scientific">Tanacetum cinerariifolium</name>
    <name type="common">Dalmatian daisy</name>
    <name type="synonym">Chrysanthemum cinerariifolium</name>
    <dbReference type="NCBI Taxonomy" id="118510"/>
    <lineage>
        <taxon>Eukaryota</taxon>
        <taxon>Viridiplantae</taxon>
        <taxon>Streptophyta</taxon>
        <taxon>Embryophyta</taxon>
        <taxon>Tracheophyta</taxon>
        <taxon>Spermatophyta</taxon>
        <taxon>Magnoliopsida</taxon>
        <taxon>eudicotyledons</taxon>
        <taxon>Gunneridae</taxon>
        <taxon>Pentapetalae</taxon>
        <taxon>asterids</taxon>
        <taxon>campanulids</taxon>
        <taxon>Asterales</taxon>
        <taxon>Asteraceae</taxon>
        <taxon>Asteroideae</taxon>
        <taxon>Anthemideae</taxon>
        <taxon>Anthemidinae</taxon>
        <taxon>Tanacetum</taxon>
    </lineage>
</organism>
<gene>
    <name evidence="1" type="ORF">Tci_462733</name>
</gene>
<reference evidence="1" key="1">
    <citation type="journal article" date="2019" name="Sci. Rep.">
        <title>Draft genome of Tanacetum cinerariifolium, the natural source of mosquito coil.</title>
        <authorList>
            <person name="Yamashiro T."/>
            <person name="Shiraishi A."/>
            <person name="Satake H."/>
            <person name="Nakayama K."/>
        </authorList>
    </citation>
    <scope>NUCLEOTIDE SEQUENCE</scope>
</reference>
<protein>
    <submittedName>
        <fullName evidence="1">Uncharacterized protein</fullName>
    </submittedName>
</protein>
<evidence type="ECO:0000313" key="1">
    <source>
        <dbReference type="EMBL" id="GEY90759.1"/>
    </source>
</evidence>
<name>A0A699HVE3_TANCI</name>
<proteinExistence type="predicted"/>
<accession>A0A699HVE3</accession>